<dbReference type="Pfam" id="PF03969">
    <property type="entry name" value="AFG1_ATPase"/>
    <property type="match status" value="1"/>
</dbReference>
<keyword evidence="3" id="KW-0067">ATP-binding</keyword>
<dbReference type="Proteomes" id="UP000095038">
    <property type="component" value="Unassembled WGS sequence"/>
</dbReference>
<dbReference type="InterPro" id="IPR027417">
    <property type="entry name" value="P-loop_NTPase"/>
</dbReference>
<accession>A0A1D2V9F6</accession>
<dbReference type="NCBIfam" id="NF040713">
    <property type="entry name" value="ZapE"/>
    <property type="match status" value="1"/>
</dbReference>
<evidence type="ECO:0000313" key="4">
    <source>
        <dbReference type="EMBL" id="ODV58284.1"/>
    </source>
</evidence>
<dbReference type="GO" id="GO:0005524">
    <property type="term" value="F:ATP binding"/>
    <property type="evidence" value="ECO:0007669"/>
    <property type="project" value="UniProtKB-KW"/>
</dbReference>
<protein>
    <recommendedName>
        <fullName evidence="6">AFG1-like ATPase</fullName>
    </recommendedName>
</protein>
<dbReference type="Gene3D" id="3.40.50.300">
    <property type="entry name" value="P-loop containing nucleotide triphosphate hydrolases"/>
    <property type="match status" value="1"/>
</dbReference>
<reference evidence="5" key="1">
    <citation type="submission" date="2016-05" db="EMBL/GenBank/DDBJ databases">
        <title>Comparative genomics of biotechnologically important yeasts.</title>
        <authorList>
            <consortium name="DOE Joint Genome Institute"/>
            <person name="Riley R."/>
            <person name="Haridas S."/>
            <person name="Wolfe K.H."/>
            <person name="Lopes M.R."/>
            <person name="Hittinger C.T."/>
            <person name="Goker M."/>
            <person name="Salamov A."/>
            <person name="Wisecaver J."/>
            <person name="Long T.M."/>
            <person name="Aerts A.L."/>
            <person name="Barry K."/>
            <person name="Choi C."/>
            <person name="Clum A."/>
            <person name="Coughlan A.Y."/>
            <person name="Deshpande S."/>
            <person name="Douglass A.P."/>
            <person name="Hanson S.J."/>
            <person name="Klenk H.-P."/>
            <person name="Labutti K."/>
            <person name="Lapidus A."/>
            <person name="Lindquist E."/>
            <person name="Lipzen A."/>
            <person name="Meier-Kolthoff J.P."/>
            <person name="Ohm R.A."/>
            <person name="Otillar R.P."/>
            <person name="Pangilinan J."/>
            <person name="Peng Y."/>
            <person name="Rokas A."/>
            <person name="Rosa C.A."/>
            <person name="Scheuner C."/>
            <person name="Sibirny A.A."/>
            <person name="Slot J.C."/>
            <person name="Stielow J.B."/>
            <person name="Sun H."/>
            <person name="Kurtzman C.P."/>
            <person name="Blackwell M."/>
            <person name="Grigoriev I.V."/>
            <person name="Jeffries T.W."/>
        </authorList>
    </citation>
    <scope>NUCLEOTIDE SEQUENCE [LARGE SCALE GENOMIC DNA]</scope>
    <source>
        <strain evidence="5">DSM 1968</strain>
    </source>
</reference>
<dbReference type="EMBL" id="KV454493">
    <property type="protein sequence ID" value="ODV58284.1"/>
    <property type="molecule type" value="Genomic_DNA"/>
</dbReference>
<proteinExistence type="inferred from homology"/>
<dbReference type="PANTHER" id="PTHR12169">
    <property type="entry name" value="ATPASE N2B"/>
    <property type="match status" value="1"/>
</dbReference>
<dbReference type="OrthoDB" id="548867at2759"/>
<evidence type="ECO:0000256" key="3">
    <source>
        <dbReference type="ARBA" id="ARBA00022840"/>
    </source>
</evidence>
<keyword evidence="5" id="KW-1185">Reference proteome</keyword>
<evidence type="ECO:0000313" key="5">
    <source>
        <dbReference type="Proteomes" id="UP000095038"/>
    </source>
</evidence>
<name>A0A1D2V9F6_9ASCO</name>
<dbReference type="GO" id="GO:0005739">
    <property type="term" value="C:mitochondrion"/>
    <property type="evidence" value="ECO:0007669"/>
    <property type="project" value="TreeGrafter"/>
</dbReference>
<dbReference type="RefSeq" id="XP_020044591.1">
    <property type="nucleotide sequence ID" value="XM_020194088.1"/>
</dbReference>
<organism evidence="4 5">
    <name type="scientific">Ascoidea rubescens DSM 1968</name>
    <dbReference type="NCBI Taxonomy" id="1344418"/>
    <lineage>
        <taxon>Eukaryota</taxon>
        <taxon>Fungi</taxon>
        <taxon>Dikarya</taxon>
        <taxon>Ascomycota</taxon>
        <taxon>Saccharomycotina</taxon>
        <taxon>Saccharomycetes</taxon>
        <taxon>Ascoideaceae</taxon>
        <taxon>Ascoidea</taxon>
    </lineage>
</organism>
<dbReference type="InParanoid" id="A0A1D2V9F6"/>
<dbReference type="PANTHER" id="PTHR12169:SF2">
    <property type="entry name" value="AFG1P"/>
    <property type="match status" value="1"/>
</dbReference>
<dbReference type="AlphaFoldDB" id="A0A1D2V9F6"/>
<keyword evidence="2" id="KW-0547">Nucleotide-binding</keyword>
<dbReference type="InterPro" id="IPR005654">
    <property type="entry name" value="ATPase_AFG1-like"/>
</dbReference>
<evidence type="ECO:0000256" key="2">
    <source>
        <dbReference type="ARBA" id="ARBA00022741"/>
    </source>
</evidence>
<comment type="similarity">
    <text evidence="1">Belongs to the AFG1 ATPase family.</text>
</comment>
<dbReference type="GeneID" id="30967724"/>
<evidence type="ECO:0008006" key="6">
    <source>
        <dbReference type="Google" id="ProtNLM"/>
    </source>
</evidence>
<dbReference type="SUPFAM" id="SSF52540">
    <property type="entry name" value="P-loop containing nucleoside triphosphate hydrolases"/>
    <property type="match status" value="1"/>
</dbReference>
<evidence type="ECO:0000256" key="1">
    <source>
        <dbReference type="ARBA" id="ARBA00010322"/>
    </source>
</evidence>
<gene>
    <name evidence="4" type="ORF">ASCRUDRAFT_77984</name>
</gene>
<dbReference type="GO" id="GO:0016887">
    <property type="term" value="F:ATP hydrolysis activity"/>
    <property type="evidence" value="ECO:0007669"/>
    <property type="project" value="InterPro"/>
</dbReference>
<sequence>MFRHLSQTIPKSISKTSLIVLRYSKCYSSIRYYSIAASTDFDTAYINPNDYENSLLKNEPNPIENTTSLTITDPLVIYQNYVARGILRGDESQLRAAKEFQNLYYRVKDYVPENSNLIKMRAVFKDIETKMIFKKHKEGLLQNWFSKVSESINLSNSHYNKYKKTKSLVKVLNDEEQVYKINAPLGFLLNGEVGCGKSMLMDIFAASLPHSSKGRWHYNNFMLWVYDQINTIQKRRSLINNFANTSTAISFESELVLFEIASNMINKNSILLLDEFMLPDLAAAKIVKLLFTYFFQLGGVLVATSNRLPEELYSNKFKKSEFTSFLTILQYRCSTMDMKSFNDYRSILSEESKDLNIEPYLIVKDQTYKDSTQDKEWNKLLDSIIDMNKGLQNQIKVYGRNILIPWQYNGVAKFDFDYICKGLFGPGDYITLASNYHTFIIDNVPIMTLQVKNEAKRFITLLDALYECKCRLILRTETSPDGIFFPEIIEKSLKDNQNSINNNVEEIENDVSNRIDVQNEEMYSKTQMDLMAPYRPNVSSYEDGTVEYKSIPSSCKFETNFKDIKKFTGEDEKFAYKRAVSRIKEMTGSIQWRSNEINKWKPLNLSMRPWEELSKELKNKNIPEFFDGGLSGKSLPPDYSELINHGIEPLTDTIFGKDAPKFKPNHIWSLGLWGKGERIKDQITKKWIRGTESTES</sequence>